<keyword evidence="1" id="KW-0175">Coiled coil</keyword>
<dbReference type="EMBL" id="OUNE01000082">
    <property type="protein sequence ID" value="SPP33006.1"/>
    <property type="molecule type" value="Genomic_DNA"/>
</dbReference>
<evidence type="ECO:0000313" key="2">
    <source>
        <dbReference type="EMBL" id="SPP33006.1"/>
    </source>
</evidence>
<dbReference type="AlphaFoldDB" id="A0A3B0IZ03"/>
<protein>
    <submittedName>
        <fullName evidence="2">Uncharacterized protein</fullName>
    </submittedName>
</protein>
<organism evidence="2">
    <name type="scientific">Wolbachia endosymbiont of Aleurodicus dispersus</name>
    <dbReference type="NCBI Taxonomy" id="1288877"/>
    <lineage>
        <taxon>Bacteria</taxon>
        <taxon>Pseudomonadati</taxon>
        <taxon>Pseudomonadota</taxon>
        <taxon>Alphaproteobacteria</taxon>
        <taxon>Rickettsiales</taxon>
        <taxon>Anaplasmataceae</taxon>
        <taxon>Wolbachieae</taxon>
        <taxon>Wolbachia</taxon>
    </lineage>
</organism>
<evidence type="ECO:0000256" key="1">
    <source>
        <dbReference type="SAM" id="Coils"/>
    </source>
</evidence>
<reference evidence="2" key="1">
    <citation type="submission" date="2018-04" db="EMBL/GenBank/DDBJ databases">
        <authorList>
            <person name="Go L.Y."/>
            <person name="Mitchell J.A."/>
        </authorList>
    </citation>
    <scope>NUCLEOTIDE SEQUENCE</scope>
    <source>
        <strain evidence="2">WBAD</strain>
    </source>
</reference>
<sequence>MVEILREANKKKMLKEVELSEEDMLFMKENLLTTKDLKKKSVETRKEIEQLRSKNEISERRAEEAEAKTKALNLLYDEADDQDISRKRIKQNKEVQKFLECQYTFLVLNEGYTTKFKNLCKEYRELKREIKEPDFERLSKLVDKFEKLSRSFIEGEKKERMYQNAKTKRLID</sequence>
<gene>
    <name evidence="2" type="ORF">WBAD_0472</name>
</gene>
<feature type="coiled-coil region" evidence="1">
    <location>
        <begin position="34"/>
        <end position="82"/>
    </location>
</feature>
<name>A0A3B0IZ03_9RICK</name>
<proteinExistence type="predicted"/>
<accession>A0A3B0IZ03</accession>